<organism evidence="1 2">
    <name type="scientific">Borreliella valaisiana VS116</name>
    <dbReference type="NCBI Taxonomy" id="445987"/>
    <lineage>
        <taxon>Bacteria</taxon>
        <taxon>Pseudomonadati</taxon>
        <taxon>Spirochaetota</taxon>
        <taxon>Spirochaetia</taxon>
        <taxon>Spirochaetales</taxon>
        <taxon>Borreliaceae</taxon>
        <taxon>Borreliella</taxon>
    </lineage>
</organism>
<sequence>MKLSVAKHCVLSDIKRAFINNFKKLGNGVDPNSLLPLF</sequence>
<evidence type="ECO:0000313" key="2">
    <source>
        <dbReference type="Proteomes" id="UP000006163"/>
    </source>
</evidence>
<reference evidence="1 2" key="1">
    <citation type="journal article" date="2012" name="J. Bacteriol.">
        <title>Whole-Genome Sequences of Borrelia bissettii, Borrelia valaisiana, and Borrelia spielmanii.</title>
        <authorList>
            <person name="Schutzer S.E."/>
            <person name="Fraser-Liggett C.M."/>
            <person name="Qiu W.G."/>
            <person name="Kraiczy P."/>
            <person name="Mongodin E.F."/>
            <person name="Dunn J.J."/>
            <person name="Luft B.J."/>
            <person name="Casjens S.R."/>
        </authorList>
    </citation>
    <scope>NUCLEOTIDE SEQUENCE [LARGE SCALE GENOMIC DNA]</scope>
    <source>
        <strain evidence="1 2">VS116</strain>
        <plasmid evidence="1">VS116_lp28-3</plasmid>
    </source>
</reference>
<keyword evidence="2" id="KW-1185">Reference proteome</keyword>
<evidence type="ECO:0000313" key="1">
    <source>
        <dbReference type="EMBL" id="ACN53015.1"/>
    </source>
</evidence>
<dbReference type="HOGENOM" id="CLU_3325286_0_0_12"/>
<geneLocation type="plasmid" evidence="1 2">
    <name>VS116_lp28-3</name>
</geneLocation>
<dbReference type="AlphaFoldDB" id="C0R996"/>
<proteinExistence type="predicted"/>
<gene>
    <name evidence="1" type="ORF">BVAVS116_H0039</name>
</gene>
<keyword evidence="1" id="KW-0614">Plasmid</keyword>
<name>C0R996_BORVA</name>
<dbReference type="EMBL" id="CP001440">
    <property type="protein sequence ID" value="ACN53015.1"/>
    <property type="molecule type" value="Genomic_DNA"/>
</dbReference>
<protein>
    <submittedName>
        <fullName evidence="1">Uncharacterized protein</fullName>
    </submittedName>
</protein>
<accession>C0R996</accession>
<dbReference type="Proteomes" id="UP000006163">
    <property type="component" value="Plasmid VS116_lp28-3"/>
</dbReference>